<evidence type="ECO:0000313" key="4">
    <source>
        <dbReference type="Proteomes" id="UP000199623"/>
    </source>
</evidence>
<dbReference type="Gene3D" id="1.10.287.850">
    <property type="entry name" value="HP0062-like domain"/>
    <property type="match status" value="1"/>
</dbReference>
<sequence length="115" mass="12856">MLIDARFRKEGLLGMSGTKVDLDTLRAAIKEYESIRDELMTAKHTGEALIRVEGAGRDTPSQVYATWAANAGHMHQQSNQQLQDALTTRIDNLKATLQQYEQTEQGNQANLKPKD</sequence>
<dbReference type="OrthoDB" id="3698653at2"/>
<dbReference type="EMBL" id="FNCC01000006">
    <property type="protein sequence ID" value="SDG18090.1"/>
    <property type="molecule type" value="Genomic_DNA"/>
</dbReference>
<dbReference type="STRING" id="200378.SAMN05216553_10649"/>
<name>A0A1G7S7E2_9PSEU</name>
<evidence type="ECO:0000313" key="3">
    <source>
        <dbReference type="EMBL" id="SDG18090.1"/>
    </source>
</evidence>
<evidence type="ECO:0000256" key="1">
    <source>
        <dbReference type="SAM" id="Coils"/>
    </source>
</evidence>
<feature type="domain" description="PE" evidence="2">
    <location>
        <begin position="21"/>
        <end position="107"/>
    </location>
</feature>
<evidence type="ECO:0000259" key="2">
    <source>
        <dbReference type="Pfam" id="PF00934"/>
    </source>
</evidence>
<gene>
    <name evidence="3" type="ORF">SAMN05216553_10649</name>
</gene>
<dbReference type="AlphaFoldDB" id="A0A1G7S7E2"/>
<dbReference type="InterPro" id="IPR000084">
    <property type="entry name" value="PE-PGRS_N"/>
</dbReference>
<feature type="coiled-coil region" evidence="1">
    <location>
        <begin position="83"/>
        <end position="110"/>
    </location>
</feature>
<keyword evidence="4" id="KW-1185">Reference proteome</keyword>
<dbReference type="Pfam" id="PF00934">
    <property type="entry name" value="PE"/>
    <property type="match status" value="1"/>
</dbReference>
<accession>A0A1G7S7E2</accession>
<organism evidence="3 4">
    <name type="scientific">Lentzea fradiae</name>
    <dbReference type="NCBI Taxonomy" id="200378"/>
    <lineage>
        <taxon>Bacteria</taxon>
        <taxon>Bacillati</taxon>
        <taxon>Actinomycetota</taxon>
        <taxon>Actinomycetes</taxon>
        <taxon>Pseudonocardiales</taxon>
        <taxon>Pseudonocardiaceae</taxon>
        <taxon>Lentzea</taxon>
    </lineage>
</organism>
<protein>
    <submittedName>
        <fullName evidence="3">PE family protein</fullName>
    </submittedName>
</protein>
<keyword evidence="1" id="KW-0175">Coiled coil</keyword>
<dbReference type="Proteomes" id="UP000199623">
    <property type="component" value="Unassembled WGS sequence"/>
</dbReference>
<reference evidence="4" key="1">
    <citation type="submission" date="2016-10" db="EMBL/GenBank/DDBJ databases">
        <authorList>
            <person name="Varghese N."/>
            <person name="Submissions S."/>
        </authorList>
    </citation>
    <scope>NUCLEOTIDE SEQUENCE [LARGE SCALE GENOMIC DNA]</scope>
    <source>
        <strain evidence="4">CGMCC 4.3506</strain>
    </source>
</reference>
<proteinExistence type="predicted"/>